<gene>
    <name evidence="2" type="ORF">BPAE_0078g00380</name>
</gene>
<sequence length="153" mass="17364">MPVKTPVPVSGSIQPPTVPLGSTSTSPLTVVAVPVPAPDTENLVAQLSTNVPPVTRRWRSLDSTTGKIDNGHNVENERLEKIDFLRREIYHVEQELKGAETRILKFRDELYALHGTDWTIQRMEDLLENWRGRKRKKRAGEKGMKRKLGVIKF</sequence>
<feature type="region of interest" description="Disordered" evidence="1">
    <location>
        <begin position="1"/>
        <end position="22"/>
    </location>
</feature>
<dbReference type="EMBL" id="PQXI01000078">
    <property type="protein sequence ID" value="TGO25539.1"/>
    <property type="molecule type" value="Genomic_DNA"/>
</dbReference>
<dbReference type="Proteomes" id="UP000297910">
    <property type="component" value="Unassembled WGS sequence"/>
</dbReference>
<evidence type="ECO:0000313" key="3">
    <source>
        <dbReference type="Proteomes" id="UP000297910"/>
    </source>
</evidence>
<organism evidence="2 3">
    <name type="scientific">Botrytis paeoniae</name>
    <dbReference type="NCBI Taxonomy" id="278948"/>
    <lineage>
        <taxon>Eukaryota</taxon>
        <taxon>Fungi</taxon>
        <taxon>Dikarya</taxon>
        <taxon>Ascomycota</taxon>
        <taxon>Pezizomycotina</taxon>
        <taxon>Leotiomycetes</taxon>
        <taxon>Helotiales</taxon>
        <taxon>Sclerotiniaceae</taxon>
        <taxon>Botrytis</taxon>
    </lineage>
</organism>
<proteinExistence type="predicted"/>
<name>A0A4Z1FRC9_9HELO</name>
<dbReference type="AlphaFoldDB" id="A0A4Z1FRC9"/>
<reference evidence="2 3" key="1">
    <citation type="submission" date="2017-12" db="EMBL/GenBank/DDBJ databases">
        <title>Comparative genomics of Botrytis spp.</title>
        <authorList>
            <person name="Valero-Jimenez C.A."/>
            <person name="Tapia P."/>
            <person name="Veloso J."/>
            <person name="Silva-Moreno E."/>
            <person name="Staats M."/>
            <person name="Valdes J.H."/>
            <person name="Van Kan J.A.L."/>
        </authorList>
    </citation>
    <scope>NUCLEOTIDE SEQUENCE [LARGE SCALE GENOMIC DNA]</scope>
    <source>
        <strain evidence="2 3">Bp0003</strain>
    </source>
</reference>
<accession>A0A4Z1FRC9</accession>
<keyword evidence="3" id="KW-1185">Reference proteome</keyword>
<protein>
    <submittedName>
        <fullName evidence="2">Uncharacterized protein</fullName>
    </submittedName>
</protein>
<comment type="caution">
    <text evidence="2">The sequence shown here is derived from an EMBL/GenBank/DDBJ whole genome shotgun (WGS) entry which is preliminary data.</text>
</comment>
<evidence type="ECO:0000256" key="1">
    <source>
        <dbReference type="SAM" id="MobiDB-lite"/>
    </source>
</evidence>
<evidence type="ECO:0000313" key="2">
    <source>
        <dbReference type="EMBL" id="TGO25539.1"/>
    </source>
</evidence>